<sequence>MQRIDTLTALRAFAAAALVYYHQQGVFIPVSYNGAYALGVSFFFVLSGFILCLNYGALRSPRTVGRFMLARFARLYPVHLFTFVLFGLAFAPDIFFNPDYRGPLLTNAVLLHSWVPVFGYVYAMNPVSWSISDEFFFYLIFPFASSARSLSWIVVGALAATIVALLVAEHFDASIADMTAKPWEYSPVELALHSPIMRVAEFITGIWFARLYSAGTLSRHITRYATALELACVGAVILYGALSTRLATSMIAVGHPLLGIWLQNSAGLFVFGALMLVVAHQAGAVSRVLRSRLLVFLGETSFCLYMVHVIIIQYMNLNHVLADHAWWMRFAVATSLAYVGSFLIWRTVEVPMRRLILWRPRRATPAPVAKVTVEERPRRVAAGGR</sequence>
<proteinExistence type="predicted"/>
<gene>
    <name evidence="3" type="ORF">SAMN05216337_1017153</name>
</gene>
<dbReference type="PANTHER" id="PTHR23028">
    <property type="entry name" value="ACETYLTRANSFERASE"/>
    <property type="match status" value="1"/>
</dbReference>
<dbReference type="EMBL" id="FMZW01000017">
    <property type="protein sequence ID" value="SDD95738.1"/>
    <property type="molecule type" value="Genomic_DNA"/>
</dbReference>
<dbReference type="AlphaFoldDB" id="A0A1G6YZH0"/>
<feature type="transmembrane region" description="Helical" evidence="1">
    <location>
        <begin position="135"/>
        <end position="168"/>
    </location>
</feature>
<evidence type="ECO:0000256" key="1">
    <source>
        <dbReference type="SAM" id="Phobius"/>
    </source>
</evidence>
<reference evidence="3 4" key="1">
    <citation type="submission" date="2016-10" db="EMBL/GenBank/DDBJ databases">
        <authorList>
            <person name="de Groot N.N."/>
        </authorList>
    </citation>
    <scope>NUCLEOTIDE SEQUENCE [LARGE SCALE GENOMIC DNA]</scope>
    <source>
        <strain evidence="3 4">R5</strain>
    </source>
</reference>
<keyword evidence="1" id="KW-1133">Transmembrane helix</keyword>
<evidence type="ECO:0000259" key="2">
    <source>
        <dbReference type="Pfam" id="PF01757"/>
    </source>
</evidence>
<organism evidence="3 4">
    <name type="scientific">Bradyrhizobium brasilense</name>
    <dbReference type="NCBI Taxonomy" id="1419277"/>
    <lineage>
        <taxon>Bacteria</taxon>
        <taxon>Pseudomonadati</taxon>
        <taxon>Pseudomonadota</taxon>
        <taxon>Alphaproteobacteria</taxon>
        <taxon>Hyphomicrobiales</taxon>
        <taxon>Nitrobacteraceae</taxon>
        <taxon>Bradyrhizobium</taxon>
    </lineage>
</organism>
<dbReference type="InterPro" id="IPR050879">
    <property type="entry name" value="Acyltransferase_3"/>
</dbReference>
<keyword evidence="3" id="KW-0808">Transferase</keyword>
<keyword evidence="1" id="KW-0472">Membrane</keyword>
<keyword evidence="3" id="KW-0012">Acyltransferase</keyword>
<feature type="transmembrane region" description="Helical" evidence="1">
    <location>
        <begin position="35"/>
        <end position="55"/>
    </location>
</feature>
<feature type="transmembrane region" description="Helical" evidence="1">
    <location>
        <begin position="104"/>
        <end position="123"/>
    </location>
</feature>
<evidence type="ECO:0000313" key="4">
    <source>
        <dbReference type="Proteomes" id="UP000199245"/>
    </source>
</evidence>
<feature type="transmembrane region" description="Helical" evidence="1">
    <location>
        <begin position="261"/>
        <end position="281"/>
    </location>
</feature>
<protein>
    <submittedName>
        <fullName evidence="3">Peptidoglycan/LPS O-acetylase OafA/YrhL, contains acyltransferase and SGNH-hydrolase domains</fullName>
    </submittedName>
</protein>
<dbReference type="Proteomes" id="UP000199245">
    <property type="component" value="Unassembled WGS sequence"/>
</dbReference>
<feature type="transmembrane region" description="Helical" evidence="1">
    <location>
        <begin position="221"/>
        <end position="241"/>
    </location>
</feature>
<feature type="transmembrane region" description="Helical" evidence="1">
    <location>
        <begin position="7"/>
        <end position="23"/>
    </location>
</feature>
<name>A0A1G6YZH0_9BRAD</name>
<feature type="transmembrane region" description="Helical" evidence="1">
    <location>
        <begin position="75"/>
        <end position="92"/>
    </location>
</feature>
<dbReference type="InterPro" id="IPR002656">
    <property type="entry name" value="Acyl_transf_3_dom"/>
</dbReference>
<dbReference type="GO" id="GO:0016787">
    <property type="term" value="F:hydrolase activity"/>
    <property type="evidence" value="ECO:0007669"/>
    <property type="project" value="UniProtKB-KW"/>
</dbReference>
<feature type="transmembrane region" description="Helical" evidence="1">
    <location>
        <begin position="188"/>
        <end position="209"/>
    </location>
</feature>
<feature type="transmembrane region" description="Helical" evidence="1">
    <location>
        <begin position="293"/>
        <end position="314"/>
    </location>
</feature>
<dbReference type="Pfam" id="PF01757">
    <property type="entry name" value="Acyl_transf_3"/>
    <property type="match status" value="1"/>
</dbReference>
<keyword evidence="1" id="KW-0812">Transmembrane</keyword>
<evidence type="ECO:0000313" key="3">
    <source>
        <dbReference type="EMBL" id="SDD95738.1"/>
    </source>
</evidence>
<accession>A0A1G6YZH0</accession>
<feature type="domain" description="Acyltransferase 3" evidence="2">
    <location>
        <begin position="7"/>
        <end position="346"/>
    </location>
</feature>
<keyword evidence="3" id="KW-0378">Hydrolase</keyword>
<dbReference type="GO" id="GO:0016747">
    <property type="term" value="F:acyltransferase activity, transferring groups other than amino-acyl groups"/>
    <property type="evidence" value="ECO:0007669"/>
    <property type="project" value="InterPro"/>
</dbReference>
<feature type="transmembrane region" description="Helical" evidence="1">
    <location>
        <begin position="326"/>
        <end position="345"/>
    </location>
</feature>
<dbReference type="RefSeq" id="WP_092084098.1">
    <property type="nucleotide sequence ID" value="NZ_FMZW01000017.1"/>
</dbReference>